<dbReference type="GO" id="GO:0004497">
    <property type="term" value="F:monooxygenase activity"/>
    <property type="evidence" value="ECO:0007669"/>
    <property type="project" value="UniProtKB-KW"/>
</dbReference>
<dbReference type="Proteomes" id="UP000265566">
    <property type="component" value="Chromosome 1"/>
</dbReference>
<dbReference type="PRINTS" id="PR00420">
    <property type="entry name" value="RNGMNOXGNASE"/>
</dbReference>
<name>A0A072VNU6_MEDTR</name>
<dbReference type="Gramene" id="rna5282">
    <property type="protein sequence ID" value="RHN81266.1"/>
    <property type="gene ID" value="gene5282"/>
</dbReference>
<protein>
    <submittedName>
        <fullName evidence="5">FAD/NAD(P)-binding oxidoreductase family protein</fullName>
    </submittedName>
    <submittedName>
        <fullName evidence="6">Putative FAD-binding domain, FAD/NAD(P)-binding domain-containing protein</fullName>
    </submittedName>
</protein>
<evidence type="ECO:0000259" key="4">
    <source>
        <dbReference type="Pfam" id="PF01494"/>
    </source>
</evidence>
<dbReference type="EMBL" id="CM001217">
    <property type="protein sequence ID" value="KEH43301.1"/>
    <property type="molecule type" value="Genomic_DNA"/>
</dbReference>
<accession>A0A072VNU6</accession>
<evidence type="ECO:0000313" key="6">
    <source>
        <dbReference type="EMBL" id="RHN81266.1"/>
    </source>
</evidence>
<dbReference type="InterPro" id="IPR002938">
    <property type="entry name" value="FAD-bd"/>
</dbReference>
<evidence type="ECO:0000313" key="5">
    <source>
        <dbReference type="EMBL" id="KEH43301.1"/>
    </source>
</evidence>
<dbReference type="InterPro" id="IPR036188">
    <property type="entry name" value="FAD/NAD-bd_sf"/>
</dbReference>
<keyword evidence="8" id="KW-1185">Reference proteome</keyword>
<sequence length="408" mass="45707">MEIVVEEDIVIVGAGIAGLTTSLALHRLGVESLVLESSDSLRVGGFALTLWENAWKALDVVGVGNILRHQHLQLHRLVTTTLITGQQTSTTSFKDRKLAKHGPYEVRCVRRQLLLEALASELPSGTIRYLSKVVAIQESGFFKILHLADGTTIKTKVLIGCDGVNSLVAKWLGFKEASYTGRYAARGYSECETNHELEPMFMQYFGKGFRAGALPCNEKGVYWFFTWTPTSQEKELLQDPAKLKEYVLKKLEKMPSDVRSFIENTEIDAFHSAPLRYRNPWELIMGNISKGNVCVVGDALHSMAPDLAQGGCSALEDGVVLARCLAEIFSKRLKEEDEYKRIEEGLKKYAKERRWRSIDLIGRSYVVGSIQQGGSKLVNFFRDKILATFLAHQLLKKSDFDCGKLREP</sequence>
<dbReference type="Gene3D" id="3.50.50.60">
    <property type="entry name" value="FAD/NAD(P)-binding domain"/>
    <property type="match status" value="1"/>
</dbReference>
<evidence type="ECO:0000313" key="8">
    <source>
        <dbReference type="Proteomes" id="UP000002051"/>
    </source>
</evidence>
<dbReference type="EMBL" id="PSQE01000001">
    <property type="protein sequence ID" value="RHN81266.1"/>
    <property type="molecule type" value="Genomic_DNA"/>
</dbReference>
<keyword evidence="1" id="KW-0560">Oxidoreductase</keyword>
<evidence type="ECO:0000256" key="3">
    <source>
        <dbReference type="ARBA" id="ARBA00024018"/>
    </source>
</evidence>
<organism evidence="5 8">
    <name type="scientific">Medicago truncatula</name>
    <name type="common">Barrel medic</name>
    <name type="synonym">Medicago tribuloides</name>
    <dbReference type="NCBI Taxonomy" id="3880"/>
    <lineage>
        <taxon>Eukaryota</taxon>
        <taxon>Viridiplantae</taxon>
        <taxon>Streptophyta</taxon>
        <taxon>Embryophyta</taxon>
        <taxon>Tracheophyta</taxon>
        <taxon>Spermatophyta</taxon>
        <taxon>Magnoliopsida</taxon>
        <taxon>eudicotyledons</taxon>
        <taxon>Gunneridae</taxon>
        <taxon>Pentapetalae</taxon>
        <taxon>rosids</taxon>
        <taxon>fabids</taxon>
        <taxon>Fabales</taxon>
        <taxon>Fabaceae</taxon>
        <taxon>Papilionoideae</taxon>
        <taxon>50 kb inversion clade</taxon>
        <taxon>NPAAA clade</taxon>
        <taxon>Hologalegina</taxon>
        <taxon>IRL clade</taxon>
        <taxon>Trifolieae</taxon>
        <taxon>Medicago</taxon>
    </lineage>
</organism>
<dbReference type="Proteomes" id="UP000002051">
    <property type="component" value="Unassembled WGS sequence"/>
</dbReference>
<reference evidence="5 8" key="2">
    <citation type="journal article" date="2014" name="BMC Genomics">
        <title>An improved genome release (version Mt4.0) for the model legume Medicago truncatula.</title>
        <authorList>
            <person name="Tang H."/>
            <person name="Krishnakumar V."/>
            <person name="Bidwell S."/>
            <person name="Rosen B."/>
            <person name="Chan A."/>
            <person name="Zhou S."/>
            <person name="Gentzbittel L."/>
            <person name="Childs K.L."/>
            <person name="Yandell M."/>
            <person name="Gundlach H."/>
            <person name="Mayer K.F."/>
            <person name="Schwartz D.C."/>
            <person name="Town C.D."/>
        </authorList>
    </citation>
    <scope>GENOME REANNOTATION</scope>
    <source>
        <strain evidence="5">A17</strain>
        <strain evidence="7 8">cv. Jemalong A17</strain>
    </source>
</reference>
<reference evidence="5 8" key="1">
    <citation type="journal article" date="2011" name="Nature">
        <title>The Medicago genome provides insight into the evolution of rhizobial symbioses.</title>
        <authorList>
            <person name="Young N.D."/>
            <person name="Debelle F."/>
            <person name="Oldroyd G.E."/>
            <person name="Geurts R."/>
            <person name="Cannon S.B."/>
            <person name="Udvardi M.K."/>
            <person name="Benedito V.A."/>
            <person name="Mayer K.F."/>
            <person name="Gouzy J."/>
            <person name="Schoof H."/>
            <person name="Van de Peer Y."/>
            <person name="Proost S."/>
            <person name="Cook D.R."/>
            <person name="Meyers B.C."/>
            <person name="Spannagl M."/>
            <person name="Cheung F."/>
            <person name="De Mita S."/>
            <person name="Krishnakumar V."/>
            <person name="Gundlach H."/>
            <person name="Zhou S."/>
            <person name="Mudge J."/>
            <person name="Bharti A.K."/>
            <person name="Murray J.D."/>
            <person name="Naoumkina M.A."/>
            <person name="Rosen B."/>
            <person name="Silverstein K.A."/>
            <person name="Tang H."/>
            <person name="Rombauts S."/>
            <person name="Zhao P.X."/>
            <person name="Zhou P."/>
            <person name="Barbe V."/>
            <person name="Bardou P."/>
            <person name="Bechner M."/>
            <person name="Bellec A."/>
            <person name="Berger A."/>
            <person name="Berges H."/>
            <person name="Bidwell S."/>
            <person name="Bisseling T."/>
            <person name="Choisne N."/>
            <person name="Couloux A."/>
            <person name="Denny R."/>
            <person name="Deshpande S."/>
            <person name="Dai X."/>
            <person name="Doyle J.J."/>
            <person name="Dudez A.M."/>
            <person name="Farmer A.D."/>
            <person name="Fouteau S."/>
            <person name="Franken C."/>
            <person name="Gibelin C."/>
            <person name="Gish J."/>
            <person name="Goldstein S."/>
            <person name="Gonzalez A.J."/>
            <person name="Green P.J."/>
            <person name="Hallab A."/>
            <person name="Hartog M."/>
            <person name="Hua A."/>
            <person name="Humphray S.J."/>
            <person name="Jeong D.H."/>
            <person name="Jing Y."/>
            <person name="Jocker A."/>
            <person name="Kenton S.M."/>
            <person name="Kim D.J."/>
            <person name="Klee K."/>
            <person name="Lai H."/>
            <person name="Lang C."/>
            <person name="Lin S."/>
            <person name="Macmil S.L."/>
            <person name="Magdelenat G."/>
            <person name="Matthews L."/>
            <person name="McCorrison J."/>
            <person name="Monaghan E.L."/>
            <person name="Mun J.H."/>
            <person name="Najar F.Z."/>
            <person name="Nicholson C."/>
            <person name="Noirot C."/>
            <person name="O'Bleness M."/>
            <person name="Paule C.R."/>
            <person name="Poulain J."/>
            <person name="Prion F."/>
            <person name="Qin B."/>
            <person name="Qu C."/>
            <person name="Retzel E.F."/>
            <person name="Riddle C."/>
            <person name="Sallet E."/>
            <person name="Samain S."/>
            <person name="Samson N."/>
            <person name="Sanders I."/>
            <person name="Saurat O."/>
            <person name="Scarpelli C."/>
            <person name="Schiex T."/>
            <person name="Segurens B."/>
            <person name="Severin A.J."/>
            <person name="Sherrier D.J."/>
            <person name="Shi R."/>
            <person name="Sims S."/>
            <person name="Singer S.R."/>
            <person name="Sinharoy S."/>
            <person name="Sterck L."/>
            <person name="Viollet A."/>
            <person name="Wang B.B."/>
            <person name="Wang K."/>
            <person name="Wang M."/>
            <person name="Wang X."/>
            <person name="Warfsmann J."/>
            <person name="Weissenbach J."/>
            <person name="White D.D."/>
            <person name="White J.D."/>
            <person name="Wiley G.B."/>
            <person name="Wincker P."/>
            <person name="Xing Y."/>
            <person name="Yang L."/>
            <person name="Yao Z."/>
            <person name="Ying F."/>
            <person name="Zhai J."/>
            <person name="Zhou L."/>
            <person name="Zuber A."/>
            <person name="Denarie J."/>
            <person name="Dixon R.A."/>
            <person name="May G.D."/>
            <person name="Schwartz D.C."/>
            <person name="Rogers J."/>
            <person name="Quetier F."/>
            <person name="Town C.D."/>
            <person name="Roe B.A."/>
        </authorList>
    </citation>
    <scope>NUCLEOTIDE SEQUENCE [LARGE SCALE GENOMIC DNA]</scope>
    <source>
        <strain evidence="5">A17</strain>
        <strain evidence="7 8">cv. Jemalong A17</strain>
    </source>
</reference>
<dbReference type="SUPFAM" id="SSF51905">
    <property type="entry name" value="FAD/NAD(P)-binding domain"/>
    <property type="match status" value="1"/>
</dbReference>
<evidence type="ECO:0000256" key="1">
    <source>
        <dbReference type="ARBA" id="ARBA00023002"/>
    </source>
</evidence>
<evidence type="ECO:0000313" key="7">
    <source>
        <dbReference type="EnsemblPlants" id="KEH43301"/>
    </source>
</evidence>
<comment type="similarity">
    <text evidence="3">Belongs to the 3-hydroxybenzoate 6-hydroxylase family.</text>
</comment>
<dbReference type="GO" id="GO:0071949">
    <property type="term" value="F:FAD binding"/>
    <property type="evidence" value="ECO:0007669"/>
    <property type="project" value="InterPro"/>
</dbReference>
<feature type="domain" description="FAD-binding" evidence="4">
    <location>
        <begin position="8"/>
        <end position="332"/>
    </location>
</feature>
<dbReference type="InterPro" id="IPR044560">
    <property type="entry name" value="MOase"/>
</dbReference>
<keyword evidence="2" id="KW-0503">Monooxygenase</keyword>
<dbReference type="EnsemblPlants" id="KEH43301">
    <property type="protein sequence ID" value="KEH43301"/>
    <property type="gene ID" value="MTR_1g090667"/>
</dbReference>
<dbReference type="KEGG" id="mtr:25484811"/>
<dbReference type="PANTHER" id="PTHR45934">
    <property type="entry name" value="FAD/NAD(P)-BINDING OXIDOREDUCTASE FAMILY PROTEIN"/>
    <property type="match status" value="1"/>
</dbReference>
<proteinExistence type="inferred from homology"/>
<reference evidence="7" key="3">
    <citation type="submission" date="2015-04" db="UniProtKB">
        <authorList>
            <consortium name="EnsemblPlants"/>
        </authorList>
    </citation>
    <scope>IDENTIFICATION</scope>
    <source>
        <strain evidence="7">cv. Jemalong A17</strain>
    </source>
</reference>
<evidence type="ECO:0000256" key="2">
    <source>
        <dbReference type="ARBA" id="ARBA00023033"/>
    </source>
</evidence>
<dbReference type="PANTHER" id="PTHR45934:SF20">
    <property type="entry name" value="MONOOXYGENASE 2-RELATED"/>
    <property type="match status" value="1"/>
</dbReference>
<gene>
    <name evidence="7" type="primary">25484811</name>
    <name evidence="5" type="ordered locus">MTR_1g090667</name>
    <name evidence="6" type="ORF">MtrunA17_Chr1g0197161</name>
</gene>
<dbReference type="OrthoDB" id="655030at2759"/>
<dbReference type="Pfam" id="PF01494">
    <property type="entry name" value="FAD_binding_3"/>
    <property type="match status" value="1"/>
</dbReference>
<dbReference type="STRING" id="3880.A0A072VNU6"/>
<dbReference type="AlphaFoldDB" id="A0A072VNU6"/>
<dbReference type="HOGENOM" id="CLU_009665_10_2_1"/>
<reference evidence="6" key="4">
    <citation type="journal article" date="2018" name="Nat. Plants">
        <title>Whole-genome landscape of Medicago truncatula symbiotic genes.</title>
        <authorList>
            <person name="Pecrix Y."/>
            <person name="Gamas P."/>
            <person name="Carrere S."/>
        </authorList>
    </citation>
    <scope>NUCLEOTIDE SEQUENCE</scope>
    <source>
        <tissue evidence="6">Leaves</tissue>
    </source>
</reference>